<dbReference type="SUPFAM" id="SSF56112">
    <property type="entry name" value="Protein kinase-like (PK-like)"/>
    <property type="match status" value="1"/>
</dbReference>
<organism evidence="6 7">
    <name type="scientific">Gymnopilus dilepis</name>
    <dbReference type="NCBI Taxonomy" id="231916"/>
    <lineage>
        <taxon>Eukaryota</taxon>
        <taxon>Fungi</taxon>
        <taxon>Dikarya</taxon>
        <taxon>Basidiomycota</taxon>
        <taxon>Agaricomycotina</taxon>
        <taxon>Agaricomycetes</taxon>
        <taxon>Agaricomycetidae</taxon>
        <taxon>Agaricales</taxon>
        <taxon>Agaricineae</taxon>
        <taxon>Hymenogastraceae</taxon>
        <taxon>Gymnopilus</taxon>
    </lineage>
</organism>
<dbReference type="AlphaFoldDB" id="A0A409VMS4"/>
<dbReference type="Gene3D" id="3.20.200.10">
    <property type="entry name" value="MHCK/EF2 kinase"/>
    <property type="match status" value="1"/>
</dbReference>
<dbReference type="GO" id="GO:0004674">
    <property type="term" value="F:protein serine/threonine kinase activity"/>
    <property type="evidence" value="ECO:0007669"/>
    <property type="project" value="UniProtKB-KW"/>
</dbReference>
<keyword evidence="2" id="KW-0808">Transferase</keyword>
<name>A0A409VMS4_9AGAR</name>
<feature type="compositionally biased region" description="Polar residues" evidence="4">
    <location>
        <begin position="1"/>
        <end position="11"/>
    </location>
</feature>
<evidence type="ECO:0000256" key="1">
    <source>
        <dbReference type="ARBA" id="ARBA00022527"/>
    </source>
</evidence>
<dbReference type="Pfam" id="PF02816">
    <property type="entry name" value="Alpha_kinase"/>
    <property type="match status" value="1"/>
</dbReference>
<feature type="compositionally biased region" description="Basic and acidic residues" evidence="4">
    <location>
        <begin position="64"/>
        <end position="74"/>
    </location>
</feature>
<feature type="compositionally biased region" description="Low complexity" evidence="4">
    <location>
        <begin position="44"/>
        <end position="59"/>
    </location>
</feature>
<sequence length="653" mass="72551">MINQSQRQGAHTPQGRVTAISAAPTPAARPTIDNARFFQQFFASTQPSSSSSSTSHPATGYSEAHGKYDQERQRWSSTAYKVPPVPRAKSGQLPLRAQTSIEINVLFCATYQPEGEAKPAKTQHIREGMAVDYSISPLALFDFAKSTLLTELTKWSRTFAWDLSDVTLRETATWQDVLKVDLSVPYFSNRFLKRKPGSKSDGSLMVVPPKLPIEFCLLLDEEQWLSAEKFVQDPIASSQSTTSVRPVTPDVVLKRKMPPSPEQLRSPVKPSLPKRQNISDSNTIPIVPFSELIEEGSAKSVQKEFKQLSLDQVKKGIAIGGQKAITRQRKEYTVSCQMINDIHFAKLCGDADDGSARIIDESKTYMGFITYEKNNYSLGKGTFKTATVATLTWASSPPLEGLSARTSSETAVALKRPYDDSYGTFKIHRFNFADEYRKVLIEGTLLGWASSLLHFAYDFIDDFMSRRPPSKDPFPIQVPRLRFVKAAIARSVRGTGPENSPNKAPKDPSSQSQTPGHAYLLEELLPANTPFIKYIQNADAVPLQTPDEDGYDTGIFLCFIQHLQYNLTHGQAFPSVSWSTHLRSTDYFTLGAGLLLTDPQVMTHPSLAKGSGSLFGEGNVQEAFKAFPAQHCCNRYCDWFNLEKLGENVIDSE</sequence>
<dbReference type="Proteomes" id="UP000284706">
    <property type="component" value="Unassembled WGS sequence"/>
</dbReference>
<feature type="region of interest" description="Disordered" evidence="4">
    <location>
        <begin position="44"/>
        <end position="83"/>
    </location>
</feature>
<keyword evidence="3" id="KW-0418">Kinase</keyword>
<evidence type="ECO:0000256" key="3">
    <source>
        <dbReference type="ARBA" id="ARBA00022777"/>
    </source>
</evidence>
<feature type="region of interest" description="Disordered" evidence="4">
    <location>
        <begin position="1"/>
        <end position="23"/>
    </location>
</feature>
<protein>
    <recommendedName>
        <fullName evidence="5">Alpha-type protein kinase domain-containing protein</fullName>
    </recommendedName>
</protein>
<dbReference type="InterPro" id="IPR004166">
    <property type="entry name" value="a-kinase_dom"/>
</dbReference>
<evidence type="ECO:0000259" key="5">
    <source>
        <dbReference type="PROSITE" id="PS51158"/>
    </source>
</evidence>
<comment type="caution">
    <text evidence="6">The sequence shown here is derived from an EMBL/GenBank/DDBJ whole genome shotgun (WGS) entry which is preliminary data.</text>
</comment>
<dbReference type="OrthoDB" id="301415at2759"/>
<evidence type="ECO:0000313" key="7">
    <source>
        <dbReference type="Proteomes" id="UP000284706"/>
    </source>
</evidence>
<dbReference type="EMBL" id="NHYE01005611">
    <property type="protein sequence ID" value="PPQ67554.1"/>
    <property type="molecule type" value="Genomic_DNA"/>
</dbReference>
<feature type="domain" description="Alpha-type protein kinase" evidence="5">
    <location>
        <begin position="350"/>
        <end position="645"/>
    </location>
</feature>
<accession>A0A409VMS4</accession>
<gene>
    <name evidence="6" type="ORF">CVT26_006855</name>
</gene>
<dbReference type="STRING" id="231916.A0A409VMS4"/>
<evidence type="ECO:0000313" key="6">
    <source>
        <dbReference type="EMBL" id="PPQ67554.1"/>
    </source>
</evidence>
<proteinExistence type="predicted"/>
<feature type="compositionally biased region" description="Polar residues" evidence="4">
    <location>
        <begin position="497"/>
        <end position="514"/>
    </location>
</feature>
<feature type="region of interest" description="Disordered" evidence="4">
    <location>
        <begin position="238"/>
        <end position="277"/>
    </location>
</feature>
<keyword evidence="7" id="KW-1185">Reference proteome</keyword>
<feature type="region of interest" description="Disordered" evidence="4">
    <location>
        <begin position="493"/>
        <end position="514"/>
    </location>
</feature>
<dbReference type="InterPro" id="IPR011009">
    <property type="entry name" value="Kinase-like_dom_sf"/>
</dbReference>
<keyword evidence="1" id="KW-0723">Serine/threonine-protein kinase</keyword>
<dbReference type="PROSITE" id="PS51158">
    <property type="entry name" value="ALPHA_KINASE"/>
    <property type="match status" value="1"/>
</dbReference>
<reference evidence="6 7" key="1">
    <citation type="journal article" date="2018" name="Evol. Lett.">
        <title>Horizontal gene cluster transfer increased hallucinogenic mushroom diversity.</title>
        <authorList>
            <person name="Reynolds H.T."/>
            <person name="Vijayakumar V."/>
            <person name="Gluck-Thaler E."/>
            <person name="Korotkin H.B."/>
            <person name="Matheny P.B."/>
            <person name="Slot J.C."/>
        </authorList>
    </citation>
    <scope>NUCLEOTIDE SEQUENCE [LARGE SCALE GENOMIC DNA]</scope>
    <source>
        <strain evidence="6 7">SRW20</strain>
    </source>
</reference>
<evidence type="ECO:0000256" key="4">
    <source>
        <dbReference type="SAM" id="MobiDB-lite"/>
    </source>
</evidence>
<dbReference type="GO" id="GO:0005524">
    <property type="term" value="F:ATP binding"/>
    <property type="evidence" value="ECO:0007669"/>
    <property type="project" value="InterPro"/>
</dbReference>
<dbReference type="InParanoid" id="A0A409VMS4"/>
<evidence type="ECO:0000256" key="2">
    <source>
        <dbReference type="ARBA" id="ARBA00022679"/>
    </source>
</evidence>